<dbReference type="EMBL" id="CAXITT010000153">
    <property type="protein sequence ID" value="CAL1533817.1"/>
    <property type="molecule type" value="Genomic_DNA"/>
</dbReference>
<protein>
    <submittedName>
        <fullName evidence="1">Uncharacterized protein</fullName>
    </submittedName>
</protein>
<accession>A0AAV2HJ93</accession>
<name>A0AAV2HJ93_LYMST</name>
<keyword evidence="2" id="KW-1185">Reference proteome</keyword>
<evidence type="ECO:0000313" key="1">
    <source>
        <dbReference type="EMBL" id="CAL1533817.1"/>
    </source>
</evidence>
<gene>
    <name evidence="1" type="ORF">GSLYS_00007777001</name>
</gene>
<organism evidence="1 2">
    <name type="scientific">Lymnaea stagnalis</name>
    <name type="common">Great pond snail</name>
    <name type="synonym">Helix stagnalis</name>
    <dbReference type="NCBI Taxonomy" id="6523"/>
    <lineage>
        <taxon>Eukaryota</taxon>
        <taxon>Metazoa</taxon>
        <taxon>Spiralia</taxon>
        <taxon>Lophotrochozoa</taxon>
        <taxon>Mollusca</taxon>
        <taxon>Gastropoda</taxon>
        <taxon>Heterobranchia</taxon>
        <taxon>Euthyneura</taxon>
        <taxon>Panpulmonata</taxon>
        <taxon>Hygrophila</taxon>
        <taxon>Lymnaeoidea</taxon>
        <taxon>Lymnaeidae</taxon>
        <taxon>Lymnaea</taxon>
    </lineage>
</organism>
<proteinExistence type="predicted"/>
<dbReference type="SUPFAM" id="SSF50494">
    <property type="entry name" value="Trypsin-like serine proteases"/>
    <property type="match status" value="1"/>
</dbReference>
<comment type="caution">
    <text evidence="1">The sequence shown here is derived from an EMBL/GenBank/DDBJ whole genome shotgun (WGS) entry which is preliminary data.</text>
</comment>
<dbReference type="Proteomes" id="UP001497497">
    <property type="component" value="Unassembled WGS sequence"/>
</dbReference>
<sequence length="370" mass="41461">MRKMLYEIFNSRPPNTSSQEMENKRHQRWGLGDHESLGDFKGEGALEMYTQCEKHDKHRSFVPMELFTISDLPPEYQNPLVYEMIQVQAALTVRVSVEWTSPNRPRSTLNDATIYPVYPGGISGERNAGQYPFSDKRGTNDLRVGSGIVWHVVMHEEEDGATCPCGACVNSPTPSKEWAELIVYTAVHLIFDEAEAQKASCRLHYDKVSSGNGDLTLLEGVGIKTQSRNTDERRPIPCVTPSVELVDCDTCCLICVTHDTALAEKLRGLEFKYYDLVGKVNDEYSGKEHRLVVIVSHPHGCPKYVSVGEWTEQEELDFGETAFAYQYQAPTCPGSSGAFVYTMGHIWTDPHVHSCSNKENCGYSSTAVIF</sequence>
<dbReference type="AlphaFoldDB" id="A0AAV2HJ93"/>
<evidence type="ECO:0000313" key="2">
    <source>
        <dbReference type="Proteomes" id="UP001497497"/>
    </source>
</evidence>
<dbReference type="InterPro" id="IPR009003">
    <property type="entry name" value="Peptidase_S1_PA"/>
</dbReference>
<reference evidence="1 2" key="1">
    <citation type="submission" date="2024-04" db="EMBL/GenBank/DDBJ databases">
        <authorList>
            <consortium name="Genoscope - CEA"/>
            <person name="William W."/>
        </authorList>
    </citation>
    <scope>NUCLEOTIDE SEQUENCE [LARGE SCALE GENOMIC DNA]</scope>
</reference>